<feature type="compositionally biased region" description="Pro residues" evidence="1">
    <location>
        <begin position="33"/>
        <end position="45"/>
    </location>
</feature>
<keyword evidence="3" id="KW-1185">Reference proteome</keyword>
<dbReference type="AlphaFoldDB" id="A0A4R6S3C3"/>
<gene>
    <name evidence="2" type="ORF">EV186_106495</name>
</gene>
<reference evidence="2 3" key="1">
    <citation type="submission" date="2019-03" db="EMBL/GenBank/DDBJ databases">
        <title>Genomic Encyclopedia of Type Strains, Phase IV (KMG-IV): sequencing the most valuable type-strain genomes for metagenomic binning, comparative biology and taxonomic classification.</title>
        <authorList>
            <person name="Goeker M."/>
        </authorList>
    </citation>
    <scope>NUCLEOTIDE SEQUENCE [LARGE SCALE GENOMIC DNA]</scope>
    <source>
        <strain evidence="2 3">DSM 45361</strain>
    </source>
</reference>
<evidence type="ECO:0000256" key="1">
    <source>
        <dbReference type="SAM" id="MobiDB-lite"/>
    </source>
</evidence>
<name>A0A4R6S3C3_LABRH</name>
<evidence type="ECO:0000313" key="2">
    <source>
        <dbReference type="EMBL" id="TDP94101.1"/>
    </source>
</evidence>
<organism evidence="2 3">
    <name type="scientific">Labedaea rhizosphaerae</name>
    <dbReference type="NCBI Taxonomy" id="598644"/>
    <lineage>
        <taxon>Bacteria</taxon>
        <taxon>Bacillati</taxon>
        <taxon>Actinomycetota</taxon>
        <taxon>Actinomycetes</taxon>
        <taxon>Pseudonocardiales</taxon>
        <taxon>Pseudonocardiaceae</taxon>
        <taxon>Labedaea</taxon>
    </lineage>
</organism>
<feature type="region of interest" description="Disordered" evidence="1">
    <location>
        <begin position="21"/>
        <end position="45"/>
    </location>
</feature>
<comment type="caution">
    <text evidence="2">The sequence shown here is derived from an EMBL/GenBank/DDBJ whole genome shotgun (WGS) entry which is preliminary data.</text>
</comment>
<evidence type="ECO:0000313" key="3">
    <source>
        <dbReference type="Proteomes" id="UP000295444"/>
    </source>
</evidence>
<proteinExistence type="predicted"/>
<protein>
    <submittedName>
        <fullName evidence="2">Uncharacterized protein</fullName>
    </submittedName>
</protein>
<dbReference type="EMBL" id="SNXZ01000006">
    <property type="protein sequence ID" value="TDP94101.1"/>
    <property type="molecule type" value="Genomic_DNA"/>
</dbReference>
<accession>A0A4R6S3C3</accession>
<sequence>MLVALIAQRTVLNARFAWHAGWPSTPGARNPRPAAPSPAKIAPPK</sequence>
<dbReference type="Proteomes" id="UP000295444">
    <property type="component" value="Unassembled WGS sequence"/>
</dbReference>
<dbReference type="RefSeq" id="WP_166659407.1">
    <property type="nucleotide sequence ID" value="NZ_SNXZ01000006.1"/>
</dbReference>